<feature type="compositionally biased region" description="Low complexity" evidence="1">
    <location>
        <begin position="218"/>
        <end position="231"/>
    </location>
</feature>
<evidence type="ECO:0000313" key="4">
    <source>
        <dbReference type="Proteomes" id="UP000282076"/>
    </source>
</evidence>
<dbReference type="Proteomes" id="UP000282076">
    <property type="component" value="Unassembled WGS sequence"/>
</dbReference>
<comment type="caution">
    <text evidence="3">The sequence shown here is derived from an EMBL/GenBank/DDBJ whole genome shotgun (WGS) entry which is preliminary data.</text>
</comment>
<organism evidence="3 4">
    <name type="scientific">Cohnella endophytica</name>
    <dbReference type="NCBI Taxonomy" id="2419778"/>
    <lineage>
        <taxon>Bacteria</taxon>
        <taxon>Bacillati</taxon>
        <taxon>Bacillota</taxon>
        <taxon>Bacilli</taxon>
        <taxon>Bacillales</taxon>
        <taxon>Paenibacillaceae</taxon>
        <taxon>Cohnella</taxon>
    </lineage>
</organism>
<feature type="signal peptide" evidence="2">
    <location>
        <begin position="1"/>
        <end position="19"/>
    </location>
</feature>
<feature type="compositionally biased region" description="Low complexity" evidence="1">
    <location>
        <begin position="31"/>
        <end position="48"/>
    </location>
</feature>
<gene>
    <name evidence="3" type="ORF">D7Z26_24155</name>
</gene>
<keyword evidence="2" id="KW-0732">Signal</keyword>
<feature type="compositionally biased region" description="Low complexity" evidence="1">
    <location>
        <begin position="93"/>
        <end position="112"/>
    </location>
</feature>
<proteinExistence type="predicted"/>
<dbReference type="PROSITE" id="PS51257">
    <property type="entry name" value="PROKAR_LIPOPROTEIN"/>
    <property type="match status" value="1"/>
</dbReference>
<name>A0A494X7K3_9BACL</name>
<evidence type="ECO:0000313" key="3">
    <source>
        <dbReference type="EMBL" id="RKP46705.1"/>
    </source>
</evidence>
<feature type="region of interest" description="Disordered" evidence="1">
    <location>
        <begin position="31"/>
        <end position="58"/>
    </location>
</feature>
<dbReference type="AlphaFoldDB" id="A0A494X7K3"/>
<dbReference type="RefSeq" id="WP_120979606.1">
    <property type="nucleotide sequence ID" value="NZ_RBZM01000012.1"/>
</dbReference>
<evidence type="ECO:0000256" key="1">
    <source>
        <dbReference type="SAM" id="MobiDB-lite"/>
    </source>
</evidence>
<feature type="chain" id="PRO_5039457607" description="DUF5666 domain-containing protein" evidence="2">
    <location>
        <begin position="20"/>
        <end position="231"/>
    </location>
</feature>
<protein>
    <recommendedName>
        <fullName evidence="5">DUF5666 domain-containing protein</fullName>
    </recommendedName>
</protein>
<evidence type="ECO:0008006" key="5">
    <source>
        <dbReference type="Google" id="ProtNLM"/>
    </source>
</evidence>
<feature type="region of interest" description="Disordered" evidence="1">
    <location>
        <begin position="199"/>
        <end position="231"/>
    </location>
</feature>
<feature type="compositionally biased region" description="Gly residues" evidence="1">
    <location>
        <begin position="199"/>
        <end position="214"/>
    </location>
</feature>
<dbReference type="OrthoDB" id="2618326at2"/>
<dbReference type="EMBL" id="RBZM01000012">
    <property type="protein sequence ID" value="RKP46705.1"/>
    <property type="molecule type" value="Genomic_DNA"/>
</dbReference>
<feature type="region of interest" description="Disordered" evidence="1">
    <location>
        <begin position="79"/>
        <end position="135"/>
    </location>
</feature>
<reference evidence="3 4" key="1">
    <citation type="submission" date="2018-10" db="EMBL/GenBank/DDBJ databases">
        <title>Cohnella sp. M2MS4P-1, whole genome shotgun sequence.</title>
        <authorList>
            <person name="Tuo L."/>
        </authorList>
    </citation>
    <scope>NUCLEOTIDE SEQUENCE [LARGE SCALE GENOMIC DNA]</scope>
    <source>
        <strain evidence="3 4">M2MS4P-1</strain>
    </source>
</reference>
<keyword evidence="4" id="KW-1185">Reference proteome</keyword>
<evidence type="ECO:0000256" key="2">
    <source>
        <dbReference type="SAM" id="SignalP"/>
    </source>
</evidence>
<accession>A0A494X7K3</accession>
<sequence>MLTKNSILAVAMASLLLLAGCGGGGNSANNAGAAAQGQGQDGQAANGAPNRGGSPMMSADLIGKIKSVNGQTVTVYKSSFVPGARGGNGQWQGRGTQQQQQGGTQNGGDAQQSNGAQGGELPPQGDGTDRPQRGMADMFTDETEDIQLTDATKIVKTTFENNERKETVLSAADLKEGDIVSIDLEDGTQNAATITLNEGGFGGFGGGMGGGGRRGQQPDDAPAASAQASGN</sequence>